<dbReference type="Pfam" id="PF04303">
    <property type="entry name" value="PrpF"/>
    <property type="match status" value="1"/>
</dbReference>
<evidence type="ECO:0000313" key="4">
    <source>
        <dbReference type="Proteomes" id="UP001518990"/>
    </source>
</evidence>
<sequence>MRAGTSRGAFLRAEDLPTDPSLREKVILGIYGSPDLRQIDGLGGATSLTSKVAIIARPTRPDADVDYTFGQVLIDEARVDFRGNCGNMSSGIAPFAIDEGLVSATGPSTIVRVHMTNTGTLLVAEVRVRDGLSLVAGEAEIAGVPGNGAPILLDWGAVGGTLGKGLLPTGQVREVLDTAIGPVSASIVDAGNVACFIEPTAVGLTGQELPGVVMDRALLDRIEAVRGAAAQRLGFVGDQRAAATQSPNLPKLYMVAPPQDYQDASGRQVRGEAIDMIGRGMSIGYPHQAYAATISVCTVTAALIPGTIVHAVVRPAVGSERPLCIGHPAGVMVVQGRVGLRDGQPVLERAAVIRTARRIMEGTAYVALSRFA</sequence>
<dbReference type="Gene3D" id="3.10.310.10">
    <property type="entry name" value="Diaminopimelate Epimerase, Chain A, domain 1"/>
    <property type="match status" value="2"/>
</dbReference>
<evidence type="ECO:0000256" key="2">
    <source>
        <dbReference type="ARBA" id="ARBA00023235"/>
    </source>
</evidence>
<reference evidence="3 4" key="1">
    <citation type="submission" date="2020-09" db="EMBL/GenBank/DDBJ databases">
        <title>Roseomonas.</title>
        <authorList>
            <person name="Zhu W."/>
        </authorList>
    </citation>
    <scope>NUCLEOTIDE SEQUENCE [LARGE SCALE GENOMIC DNA]</scope>
    <source>
        <strain evidence="3 4">1311</strain>
    </source>
</reference>
<dbReference type="PANTHER" id="PTHR43709">
    <property type="entry name" value="ACONITATE ISOMERASE-RELATED"/>
    <property type="match status" value="1"/>
</dbReference>
<dbReference type="Proteomes" id="UP001518990">
    <property type="component" value="Unassembled WGS sequence"/>
</dbReference>
<dbReference type="EMBL" id="JACTNF010000035">
    <property type="protein sequence ID" value="MBO1076943.1"/>
    <property type="molecule type" value="Genomic_DNA"/>
</dbReference>
<keyword evidence="4" id="KW-1185">Reference proteome</keyword>
<evidence type="ECO:0000256" key="1">
    <source>
        <dbReference type="ARBA" id="ARBA00007673"/>
    </source>
</evidence>
<dbReference type="PANTHER" id="PTHR43709:SF2">
    <property type="entry name" value="DUF453 DOMAIN PROTEIN (AFU_ORTHOLOGUE AFUA_6G00360)"/>
    <property type="match status" value="1"/>
</dbReference>
<proteinExistence type="inferred from homology"/>
<accession>A0ABS3KHI5</accession>
<name>A0ABS3KHI5_9PROT</name>
<dbReference type="InterPro" id="IPR007400">
    <property type="entry name" value="PrpF-like"/>
</dbReference>
<protein>
    <submittedName>
        <fullName evidence="3">3-methylitaconate isomerase</fullName>
    </submittedName>
</protein>
<evidence type="ECO:0000313" key="3">
    <source>
        <dbReference type="EMBL" id="MBO1076943.1"/>
    </source>
</evidence>
<gene>
    <name evidence="3" type="ORF">IAI60_20235</name>
</gene>
<keyword evidence="2 3" id="KW-0413">Isomerase</keyword>
<comment type="similarity">
    <text evidence="1">Belongs to the PrpF family.</text>
</comment>
<dbReference type="SUPFAM" id="SSF54506">
    <property type="entry name" value="Diaminopimelate epimerase-like"/>
    <property type="match status" value="2"/>
</dbReference>
<comment type="caution">
    <text evidence="3">The sequence shown here is derived from an EMBL/GenBank/DDBJ whole genome shotgun (WGS) entry which is preliminary data.</text>
</comment>
<dbReference type="GO" id="GO:0016853">
    <property type="term" value="F:isomerase activity"/>
    <property type="evidence" value="ECO:0007669"/>
    <property type="project" value="UniProtKB-KW"/>
</dbReference>
<organism evidence="3 4">
    <name type="scientific">Roseomonas marmotae</name>
    <dbReference type="NCBI Taxonomy" id="2768161"/>
    <lineage>
        <taxon>Bacteria</taxon>
        <taxon>Pseudomonadati</taxon>
        <taxon>Pseudomonadota</taxon>
        <taxon>Alphaproteobacteria</taxon>
        <taxon>Acetobacterales</taxon>
        <taxon>Roseomonadaceae</taxon>
        <taxon>Roseomonas</taxon>
    </lineage>
</organism>